<dbReference type="InterPro" id="IPR046373">
    <property type="entry name" value="Acyl-CoA_Oxase/DH_mid-dom_sf"/>
</dbReference>
<evidence type="ECO:0000256" key="5">
    <source>
        <dbReference type="ARBA" id="ARBA00023002"/>
    </source>
</evidence>
<dbReference type="Gene3D" id="2.40.110.10">
    <property type="entry name" value="Butyryl-CoA Dehydrogenase, subunit A, domain 2"/>
    <property type="match status" value="1"/>
</dbReference>
<dbReference type="Gene3D" id="1.20.140.10">
    <property type="entry name" value="Butyryl-CoA Dehydrogenase, subunit A, domain 3"/>
    <property type="match status" value="1"/>
</dbReference>
<evidence type="ECO:0000313" key="8">
    <source>
        <dbReference type="EMBL" id="MFD0947101.1"/>
    </source>
</evidence>
<dbReference type="InterPro" id="IPR037069">
    <property type="entry name" value="AcylCoA_DH/ox_N_sf"/>
</dbReference>
<dbReference type="EMBL" id="JBHTJG010000005">
    <property type="protein sequence ID" value="MFD0947101.1"/>
    <property type="molecule type" value="Genomic_DNA"/>
</dbReference>
<dbReference type="RefSeq" id="WP_264944549.1">
    <property type="nucleotide sequence ID" value="NZ_JAPDRA010000005.1"/>
</dbReference>
<dbReference type="Pfam" id="PF02771">
    <property type="entry name" value="Acyl-CoA_dh_N"/>
    <property type="match status" value="1"/>
</dbReference>
<proteinExistence type="inferred from homology"/>
<dbReference type="Gene3D" id="1.10.540.10">
    <property type="entry name" value="Acyl-CoA dehydrogenase/oxidase, N-terminal domain"/>
    <property type="match status" value="1"/>
</dbReference>
<feature type="domain" description="Acyl-CoA dehydrogenase/oxidase C-terminal" evidence="6">
    <location>
        <begin position="220"/>
        <end position="352"/>
    </location>
</feature>
<dbReference type="Pfam" id="PF00441">
    <property type="entry name" value="Acyl-CoA_dh_1"/>
    <property type="match status" value="1"/>
</dbReference>
<dbReference type="InterPro" id="IPR013786">
    <property type="entry name" value="AcylCoA_DH/ox_N"/>
</dbReference>
<dbReference type="PANTHER" id="PTHR43884:SF20">
    <property type="entry name" value="ACYL-COA DEHYDROGENASE FADE28"/>
    <property type="match status" value="1"/>
</dbReference>
<feature type="domain" description="Acyl-CoA dehydrogenase/oxidase N-terminal" evidence="7">
    <location>
        <begin position="5"/>
        <end position="118"/>
    </location>
</feature>
<comment type="cofactor">
    <cofactor evidence="1">
        <name>FAD</name>
        <dbReference type="ChEBI" id="CHEBI:57692"/>
    </cofactor>
</comment>
<dbReference type="InterPro" id="IPR009100">
    <property type="entry name" value="AcylCoA_DH/oxidase_NM_dom_sf"/>
</dbReference>
<dbReference type="PANTHER" id="PTHR43884">
    <property type="entry name" value="ACYL-COA DEHYDROGENASE"/>
    <property type="match status" value="1"/>
</dbReference>
<keyword evidence="9" id="KW-1185">Reference proteome</keyword>
<dbReference type="EC" id="1.-.-.-" evidence="8"/>
<dbReference type="SUPFAM" id="SSF56645">
    <property type="entry name" value="Acyl-CoA dehydrogenase NM domain-like"/>
    <property type="match status" value="1"/>
</dbReference>
<evidence type="ECO:0000259" key="7">
    <source>
        <dbReference type="Pfam" id="PF02771"/>
    </source>
</evidence>
<evidence type="ECO:0000259" key="6">
    <source>
        <dbReference type="Pfam" id="PF00441"/>
    </source>
</evidence>
<evidence type="ECO:0000256" key="4">
    <source>
        <dbReference type="ARBA" id="ARBA00022827"/>
    </source>
</evidence>
<organism evidence="8 9">
    <name type="scientific">Sphingomonas canadensis</name>
    <dbReference type="NCBI Taxonomy" id="1219257"/>
    <lineage>
        <taxon>Bacteria</taxon>
        <taxon>Pseudomonadati</taxon>
        <taxon>Pseudomonadota</taxon>
        <taxon>Alphaproteobacteria</taxon>
        <taxon>Sphingomonadales</taxon>
        <taxon>Sphingomonadaceae</taxon>
        <taxon>Sphingomonas</taxon>
    </lineage>
</organism>
<comment type="caution">
    <text evidence="8">The sequence shown here is derived from an EMBL/GenBank/DDBJ whole genome shotgun (WGS) entry which is preliminary data.</text>
</comment>
<keyword evidence="4" id="KW-0274">FAD</keyword>
<evidence type="ECO:0000256" key="3">
    <source>
        <dbReference type="ARBA" id="ARBA00022630"/>
    </source>
</evidence>
<dbReference type="GO" id="GO:0016491">
    <property type="term" value="F:oxidoreductase activity"/>
    <property type="evidence" value="ECO:0007669"/>
    <property type="project" value="UniProtKB-KW"/>
</dbReference>
<reference evidence="9" key="1">
    <citation type="journal article" date="2019" name="Int. J. Syst. Evol. Microbiol.">
        <title>The Global Catalogue of Microorganisms (GCM) 10K type strain sequencing project: providing services to taxonomists for standard genome sequencing and annotation.</title>
        <authorList>
            <consortium name="The Broad Institute Genomics Platform"/>
            <consortium name="The Broad Institute Genome Sequencing Center for Infectious Disease"/>
            <person name="Wu L."/>
            <person name="Ma J."/>
        </authorList>
    </citation>
    <scope>NUCLEOTIDE SEQUENCE [LARGE SCALE GENOMIC DNA]</scope>
    <source>
        <strain evidence="9">CCUG 62982</strain>
    </source>
</reference>
<sequence length="356" mass="37897">MAVLTEEQTMIRDMAREWADNESPVTAFRRVRDTAPAAMFDAQAWQAQAEMGWAGILVPEEHGGAGMGYLSLGLVMEQLGRNLAATPLAATAAAAGAILIGGSAAQQAEWLPRIAAGDLVATLAVDEGPRFAPDRIGAAVNGGRLTGTKAFVAEGDGAGLFVVAATDGLYLVEKGEGVTVAPRHLADARSHAEVRFENAVAQKLDGPADLVTRAADRATAIVCAEMLGMAESAFAQTNDYLKTRVQFGQPLSSFQALQHRMAKMFTELELMRSVVEGALEAIDANRPDVSQSVSLAKAVAGETLRLVSSEMVQLHGGIGMTDEHDAGFYLKRARVLETMWGNAAWHRERFARLSGY</sequence>
<keyword evidence="5 8" id="KW-0560">Oxidoreductase</keyword>
<evidence type="ECO:0000256" key="2">
    <source>
        <dbReference type="ARBA" id="ARBA00009347"/>
    </source>
</evidence>
<dbReference type="SUPFAM" id="SSF47203">
    <property type="entry name" value="Acyl-CoA dehydrogenase C-terminal domain-like"/>
    <property type="match status" value="1"/>
</dbReference>
<keyword evidence="3" id="KW-0285">Flavoprotein</keyword>
<dbReference type="InterPro" id="IPR036250">
    <property type="entry name" value="AcylCo_DH-like_C"/>
</dbReference>
<dbReference type="CDD" id="cd00567">
    <property type="entry name" value="ACAD"/>
    <property type="match status" value="1"/>
</dbReference>
<evidence type="ECO:0000313" key="9">
    <source>
        <dbReference type="Proteomes" id="UP001596977"/>
    </source>
</evidence>
<accession>A0ABW3H6K1</accession>
<dbReference type="InterPro" id="IPR009075">
    <property type="entry name" value="AcylCo_DH/oxidase_C"/>
</dbReference>
<comment type="similarity">
    <text evidence="2">Belongs to the acyl-CoA dehydrogenase family.</text>
</comment>
<evidence type="ECO:0000256" key="1">
    <source>
        <dbReference type="ARBA" id="ARBA00001974"/>
    </source>
</evidence>
<protein>
    <submittedName>
        <fullName evidence="8">Acyl-CoA dehydrogenase family protein</fullName>
        <ecNumber evidence="8">1.-.-.-</ecNumber>
    </submittedName>
</protein>
<gene>
    <name evidence="8" type="ORF">ACFQ1E_12195</name>
</gene>
<name>A0ABW3H6K1_9SPHN</name>
<dbReference type="Proteomes" id="UP001596977">
    <property type="component" value="Unassembled WGS sequence"/>
</dbReference>